<accession>A0A1M4UNJ8</accession>
<reference evidence="1 2" key="1">
    <citation type="submission" date="2016-11" db="EMBL/GenBank/DDBJ databases">
        <authorList>
            <person name="Jaros S."/>
            <person name="Januszkiewicz K."/>
            <person name="Wedrychowicz H."/>
        </authorList>
    </citation>
    <scope>NUCLEOTIDE SEQUENCE [LARGE SCALE GENOMIC DNA]</scope>
    <source>
        <strain evidence="1 2">DSM 19436</strain>
    </source>
</reference>
<organism evidence="1 2">
    <name type="scientific">Kaistia soli DSM 19436</name>
    <dbReference type="NCBI Taxonomy" id="1122133"/>
    <lineage>
        <taxon>Bacteria</taxon>
        <taxon>Pseudomonadati</taxon>
        <taxon>Pseudomonadota</taxon>
        <taxon>Alphaproteobacteria</taxon>
        <taxon>Hyphomicrobiales</taxon>
        <taxon>Kaistiaceae</taxon>
        <taxon>Kaistia</taxon>
    </lineage>
</organism>
<dbReference type="RefSeq" id="WP_244540114.1">
    <property type="nucleotide sequence ID" value="NZ_FQUP01000001.1"/>
</dbReference>
<evidence type="ECO:0000313" key="2">
    <source>
        <dbReference type="Proteomes" id="UP000184485"/>
    </source>
</evidence>
<gene>
    <name evidence="1" type="ORF">SAMN02745157_0498</name>
</gene>
<dbReference type="EMBL" id="FQUP01000001">
    <property type="protein sequence ID" value="SHE58264.1"/>
    <property type="molecule type" value="Genomic_DNA"/>
</dbReference>
<dbReference type="Pfam" id="PF10931">
    <property type="entry name" value="DUF2735"/>
    <property type="match status" value="1"/>
</dbReference>
<proteinExistence type="predicted"/>
<keyword evidence="2" id="KW-1185">Reference proteome</keyword>
<evidence type="ECO:0008006" key="3">
    <source>
        <dbReference type="Google" id="ProtNLM"/>
    </source>
</evidence>
<dbReference type="Proteomes" id="UP000184485">
    <property type="component" value="Unassembled WGS sequence"/>
</dbReference>
<sequence>MTASVQRQTAKIYEFPAGGRTARVRGLEAHLELTNIEREMASLPNTVYGDSWYHDVAIAEDETAGHH</sequence>
<dbReference type="AlphaFoldDB" id="A0A1M4UNJ8"/>
<protein>
    <recommendedName>
        <fullName evidence="3">DUF2735 domain-containing protein</fullName>
    </recommendedName>
</protein>
<dbReference type="InterPro" id="IPR021232">
    <property type="entry name" value="DUF2735"/>
</dbReference>
<evidence type="ECO:0000313" key="1">
    <source>
        <dbReference type="EMBL" id="SHE58264.1"/>
    </source>
</evidence>
<name>A0A1M4UNJ8_9HYPH</name>